<comment type="caution">
    <text evidence="2">The sequence shown here is derived from an EMBL/GenBank/DDBJ whole genome shotgun (WGS) entry which is preliminary data.</text>
</comment>
<accession>A0A835ZY43</accession>
<gene>
    <name evidence="2" type="ORF">JEQ12_008571</name>
</gene>
<organism evidence="2 3">
    <name type="scientific">Ovis aries</name>
    <name type="common">Sheep</name>
    <dbReference type="NCBI Taxonomy" id="9940"/>
    <lineage>
        <taxon>Eukaryota</taxon>
        <taxon>Metazoa</taxon>
        <taxon>Chordata</taxon>
        <taxon>Craniata</taxon>
        <taxon>Vertebrata</taxon>
        <taxon>Euteleostomi</taxon>
        <taxon>Mammalia</taxon>
        <taxon>Eutheria</taxon>
        <taxon>Laurasiatheria</taxon>
        <taxon>Artiodactyla</taxon>
        <taxon>Ruminantia</taxon>
        <taxon>Pecora</taxon>
        <taxon>Bovidae</taxon>
        <taxon>Caprinae</taxon>
        <taxon>Ovis</taxon>
    </lineage>
</organism>
<feature type="region of interest" description="Disordered" evidence="1">
    <location>
        <begin position="1"/>
        <end position="31"/>
    </location>
</feature>
<dbReference type="AlphaFoldDB" id="A0A835ZY43"/>
<feature type="compositionally biased region" description="Acidic residues" evidence="1">
    <location>
        <begin position="10"/>
        <end position="30"/>
    </location>
</feature>
<dbReference type="Proteomes" id="UP000664991">
    <property type="component" value="Unassembled WGS sequence"/>
</dbReference>
<name>A0A835ZY43_SHEEP</name>
<sequence>MSSPGFSDPDGLEDPSAEAEEAEEAEEEVSLEATLPGAISQAERPDDCTLHFLDCPSLWPTTQRWSGLAVCLMFISLMRLDA</sequence>
<proteinExistence type="predicted"/>
<evidence type="ECO:0000313" key="2">
    <source>
        <dbReference type="EMBL" id="KAG5197842.1"/>
    </source>
</evidence>
<evidence type="ECO:0000313" key="3">
    <source>
        <dbReference type="Proteomes" id="UP000664991"/>
    </source>
</evidence>
<reference evidence="2 3" key="1">
    <citation type="submission" date="2020-12" db="EMBL/GenBank/DDBJ databases">
        <title>De novo assembly of Tibetan sheep genome.</title>
        <authorList>
            <person name="Li X."/>
        </authorList>
    </citation>
    <scope>NUCLEOTIDE SEQUENCE [LARGE SCALE GENOMIC DNA]</scope>
    <source>
        <tissue evidence="2">Heart</tissue>
    </source>
</reference>
<dbReference type="EMBL" id="JAEMGP010000019">
    <property type="protein sequence ID" value="KAG5197842.1"/>
    <property type="molecule type" value="Genomic_DNA"/>
</dbReference>
<protein>
    <submittedName>
        <fullName evidence="2">Uncharacterized protein</fullName>
    </submittedName>
</protein>
<evidence type="ECO:0000256" key="1">
    <source>
        <dbReference type="SAM" id="MobiDB-lite"/>
    </source>
</evidence>